<sequence>MLVKSLSILLTLTSVLGLTLPSLDPSSRRETLAEAAHNARVLVKDLKTGTMASVYPDSTDFAGRPFAMMEYHAPCYSNGSLTLILMPISRSTQNIFQNPGHHVAYTVSMPTEGVRSPMSRGRVALMGNVTTLRDISTSQAEKLSKCYTSYHPDSKYWLPGNEDSPHTSYWARLDIDRIYYVGGFGDVHYIGPIPVDLYAKSEHEVHDEEYKFLEKDLDQMVF</sequence>
<dbReference type="RefSeq" id="XP_065726464.1">
    <property type="nucleotide sequence ID" value="XM_065870392.1"/>
</dbReference>
<accession>A0AAJ8M9P5</accession>
<dbReference type="Gene3D" id="2.30.110.10">
    <property type="entry name" value="Electron Transport, Fmn-binding Protein, Chain A"/>
    <property type="match status" value="1"/>
</dbReference>
<protein>
    <recommendedName>
        <fullName evidence="2">CREG-like beta-barrel domain-containing protein</fullName>
    </recommendedName>
</protein>
<reference evidence="3" key="2">
    <citation type="submission" date="2024-02" db="EMBL/GenBank/DDBJ databases">
        <title>Comparative genomics of Cryptococcus and Kwoniella reveals pathogenesis evolution and contrasting modes of karyotype evolution via chromosome fusion or intercentromeric recombination.</title>
        <authorList>
            <person name="Coelho M.A."/>
            <person name="David-Palma M."/>
            <person name="Shea T."/>
            <person name="Bowers K."/>
            <person name="McGinley-Smith S."/>
            <person name="Mohammad A.W."/>
            <person name="Gnirke A."/>
            <person name="Yurkov A.M."/>
            <person name="Nowrousian M."/>
            <person name="Sun S."/>
            <person name="Cuomo C.A."/>
            <person name="Heitman J."/>
        </authorList>
    </citation>
    <scope>NUCLEOTIDE SEQUENCE</scope>
    <source>
        <strain evidence="3">CBS 10118</strain>
    </source>
</reference>
<evidence type="ECO:0000259" key="2">
    <source>
        <dbReference type="Pfam" id="PF13883"/>
    </source>
</evidence>
<keyword evidence="1" id="KW-0732">Signal</keyword>
<evidence type="ECO:0000313" key="4">
    <source>
        <dbReference type="Proteomes" id="UP000092730"/>
    </source>
</evidence>
<dbReference type="AlphaFoldDB" id="A0AAJ8M9P5"/>
<dbReference type="Proteomes" id="UP000092730">
    <property type="component" value="Chromosome 5"/>
</dbReference>
<gene>
    <name evidence="3" type="ORF">I302_107019</name>
</gene>
<dbReference type="GeneID" id="30210116"/>
<reference evidence="3" key="1">
    <citation type="submission" date="2013-07" db="EMBL/GenBank/DDBJ databases">
        <authorList>
            <consortium name="The Broad Institute Genome Sequencing Platform"/>
            <person name="Cuomo C."/>
            <person name="Litvintseva A."/>
            <person name="Chen Y."/>
            <person name="Heitman J."/>
            <person name="Sun S."/>
            <person name="Springer D."/>
            <person name="Dromer F."/>
            <person name="Young S.K."/>
            <person name="Zeng Q."/>
            <person name="Gargeya S."/>
            <person name="Fitzgerald M."/>
            <person name="Abouelleil A."/>
            <person name="Alvarado L."/>
            <person name="Berlin A.M."/>
            <person name="Chapman S.B."/>
            <person name="Dewar J."/>
            <person name="Goldberg J."/>
            <person name="Griggs A."/>
            <person name="Gujja S."/>
            <person name="Hansen M."/>
            <person name="Howarth C."/>
            <person name="Imamovic A."/>
            <person name="Larimer J."/>
            <person name="McCowan C."/>
            <person name="Murphy C."/>
            <person name="Pearson M."/>
            <person name="Priest M."/>
            <person name="Roberts A."/>
            <person name="Saif S."/>
            <person name="Shea T."/>
            <person name="Sykes S."/>
            <person name="Wortman J."/>
            <person name="Nusbaum C."/>
            <person name="Birren B."/>
        </authorList>
    </citation>
    <scope>NUCLEOTIDE SEQUENCE</scope>
    <source>
        <strain evidence="3">CBS 10118</strain>
    </source>
</reference>
<dbReference type="PANTHER" id="PTHR37273">
    <property type="entry name" value="CHROMOSOME 8, WHOLE GENOME SHOTGUN SEQUENCE"/>
    <property type="match status" value="1"/>
</dbReference>
<keyword evidence="4" id="KW-1185">Reference proteome</keyword>
<dbReference type="InterPro" id="IPR012349">
    <property type="entry name" value="Split_barrel_FMN-bd"/>
</dbReference>
<dbReference type="SUPFAM" id="SSF50475">
    <property type="entry name" value="FMN-binding split barrel"/>
    <property type="match status" value="1"/>
</dbReference>
<dbReference type="Pfam" id="PF13883">
    <property type="entry name" value="CREG_beta-barrel"/>
    <property type="match status" value="1"/>
</dbReference>
<feature type="chain" id="PRO_5042494774" description="CREG-like beta-barrel domain-containing protein" evidence="1">
    <location>
        <begin position="18"/>
        <end position="222"/>
    </location>
</feature>
<feature type="domain" description="CREG-like beta-barrel" evidence="2">
    <location>
        <begin position="32"/>
        <end position="199"/>
    </location>
</feature>
<evidence type="ECO:0000256" key="1">
    <source>
        <dbReference type="SAM" id="SignalP"/>
    </source>
</evidence>
<dbReference type="EMBL" id="CP144545">
    <property type="protein sequence ID" value="WVW84983.1"/>
    <property type="molecule type" value="Genomic_DNA"/>
</dbReference>
<feature type="signal peptide" evidence="1">
    <location>
        <begin position="1"/>
        <end position="17"/>
    </location>
</feature>
<proteinExistence type="predicted"/>
<dbReference type="PANTHER" id="PTHR37273:SF1">
    <property type="entry name" value="ADL397C-AP"/>
    <property type="match status" value="1"/>
</dbReference>
<dbReference type="KEGG" id="kbi:30210116"/>
<evidence type="ECO:0000313" key="3">
    <source>
        <dbReference type="EMBL" id="WVW84983.1"/>
    </source>
</evidence>
<organism evidence="3 4">
    <name type="scientific">Kwoniella bestiolae CBS 10118</name>
    <dbReference type="NCBI Taxonomy" id="1296100"/>
    <lineage>
        <taxon>Eukaryota</taxon>
        <taxon>Fungi</taxon>
        <taxon>Dikarya</taxon>
        <taxon>Basidiomycota</taxon>
        <taxon>Agaricomycotina</taxon>
        <taxon>Tremellomycetes</taxon>
        <taxon>Tremellales</taxon>
        <taxon>Cryptococcaceae</taxon>
        <taxon>Kwoniella</taxon>
    </lineage>
</organism>
<name>A0AAJ8M9P5_9TREE</name>
<dbReference type="InterPro" id="IPR055343">
    <property type="entry name" value="CREG_beta-barrel"/>
</dbReference>